<reference evidence="1 2" key="1">
    <citation type="submission" date="2020-07" db="EMBL/GenBank/DDBJ databases">
        <title>Genomic Encyclopedia of Type Strains, Phase IV (KMG-V): Genome sequencing to study the core and pangenomes of soil and plant-associated prokaryotes.</title>
        <authorList>
            <person name="Whitman W."/>
        </authorList>
    </citation>
    <scope>NUCLEOTIDE SEQUENCE [LARGE SCALE GENOMIC DNA]</scope>
    <source>
        <strain evidence="1 2">A5</strain>
    </source>
</reference>
<dbReference type="RefSeq" id="WP_181491758.1">
    <property type="nucleotide sequence ID" value="NZ_JACDUJ010000001.1"/>
</dbReference>
<organism evidence="1 2">
    <name type="scientific">Methanococcus maripaludis</name>
    <name type="common">Methanococcus deltae</name>
    <dbReference type="NCBI Taxonomy" id="39152"/>
    <lineage>
        <taxon>Archaea</taxon>
        <taxon>Methanobacteriati</taxon>
        <taxon>Methanobacteriota</taxon>
        <taxon>Methanomada group</taxon>
        <taxon>Methanococci</taxon>
        <taxon>Methanococcales</taxon>
        <taxon>Methanococcaceae</taxon>
        <taxon>Methanococcus</taxon>
    </lineage>
</organism>
<protein>
    <submittedName>
        <fullName evidence="1">Uncharacterized protein</fullName>
    </submittedName>
</protein>
<dbReference type="EMBL" id="JACDUJ010000001">
    <property type="protein sequence ID" value="MBA2846183.1"/>
    <property type="molecule type" value="Genomic_DNA"/>
</dbReference>
<proteinExistence type="predicted"/>
<name>A0A7J9NL78_METMI</name>
<evidence type="ECO:0000313" key="2">
    <source>
        <dbReference type="Proteomes" id="UP000571854"/>
    </source>
</evidence>
<comment type="caution">
    <text evidence="1">The sequence shown here is derived from an EMBL/GenBank/DDBJ whole genome shotgun (WGS) entry which is preliminary data.</text>
</comment>
<sequence>MPEFQTTSEIQEEQQDYLLAKEKEVPECKYCNSCGEEGCTGNPNTCKAVKLIRNHPVIRISEYIDWEEIIVEKGFVENIDWGSVVENYTNDNFGCIGDCSIYEAKQDELSRIVDNPKIKKELNSKIEKMIVKKFEGIDFYVGSIIKEVFENHGIDTNYKTYSFRV</sequence>
<dbReference type="AlphaFoldDB" id="A0A7J9NL78"/>
<gene>
    <name evidence="1" type="ORF">HNP88_000367</name>
</gene>
<dbReference type="Proteomes" id="UP000571854">
    <property type="component" value="Unassembled WGS sequence"/>
</dbReference>
<accession>A0A7J9NL78</accession>
<evidence type="ECO:0000313" key="1">
    <source>
        <dbReference type="EMBL" id="MBA2846183.1"/>
    </source>
</evidence>